<dbReference type="PANTHER" id="PTHR33209:SF1">
    <property type="entry name" value="PEPTIDASE S49 DOMAIN-CONTAINING PROTEIN"/>
    <property type="match status" value="1"/>
</dbReference>
<keyword evidence="4" id="KW-0720">Serine protease</keyword>
<evidence type="ECO:0000313" key="9">
    <source>
        <dbReference type="EMBL" id="GAM00033.1"/>
    </source>
</evidence>
<dbReference type="Proteomes" id="UP000032305">
    <property type="component" value="Unassembled WGS sequence"/>
</dbReference>
<dbReference type="InterPro" id="IPR047272">
    <property type="entry name" value="S49_SppA_C"/>
</dbReference>
<evidence type="ECO:0000256" key="2">
    <source>
        <dbReference type="ARBA" id="ARBA00022670"/>
    </source>
</evidence>
<evidence type="ECO:0000259" key="8">
    <source>
        <dbReference type="Pfam" id="PF01343"/>
    </source>
</evidence>
<dbReference type="NCBIfam" id="TIGR00705">
    <property type="entry name" value="SppA_67K"/>
    <property type="match status" value="1"/>
</dbReference>
<dbReference type="InterPro" id="IPR004634">
    <property type="entry name" value="Pept_S49_pIV"/>
</dbReference>
<keyword evidence="3" id="KW-0378">Hydrolase</keyword>
<dbReference type="InterPro" id="IPR029045">
    <property type="entry name" value="ClpP/crotonase-like_dom_sf"/>
</dbReference>
<feature type="domain" description="Peptidase S49" evidence="8">
    <location>
        <begin position="407"/>
        <end position="558"/>
    </location>
</feature>
<feature type="transmembrane region" description="Helical" evidence="7">
    <location>
        <begin position="38"/>
        <end position="65"/>
    </location>
</feature>
<dbReference type="EMBL" id="BBPI01000018">
    <property type="protein sequence ID" value="GAM00033.1"/>
    <property type="molecule type" value="Genomic_DNA"/>
</dbReference>
<name>A0A0A1W3V2_9SPHN</name>
<dbReference type="InterPro" id="IPR002142">
    <property type="entry name" value="Peptidase_S49"/>
</dbReference>
<evidence type="ECO:0000256" key="5">
    <source>
        <dbReference type="PIRSR" id="PIRSR001217-1"/>
    </source>
</evidence>
<proteinExistence type="inferred from homology"/>
<dbReference type="Gene3D" id="6.20.330.10">
    <property type="match status" value="1"/>
</dbReference>
<keyword evidence="7" id="KW-0472">Membrane</keyword>
<keyword evidence="2 9" id="KW-0645">Protease</keyword>
<dbReference type="RefSeq" id="WP_084220550.1">
    <property type="nucleotide sequence ID" value="NZ_BBPI01000018.1"/>
</dbReference>
<comment type="similarity">
    <text evidence="1">Belongs to the peptidase S49 family.</text>
</comment>
<reference evidence="9 10" key="1">
    <citation type="submission" date="2014-11" db="EMBL/GenBank/DDBJ databases">
        <title>Whole genome shotgun sequence of Sphingomonas parapaucimobilis NBRC 15100.</title>
        <authorList>
            <person name="Katano-Makiyama Y."/>
            <person name="Hosoyama A."/>
            <person name="Hashimoto M."/>
            <person name="Hosoyama Y."/>
            <person name="Noguchi M."/>
            <person name="Numata M."/>
            <person name="Tsuchikane K."/>
            <person name="Hirakata S."/>
            <person name="Uohara A."/>
            <person name="Shimodaira J."/>
            <person name="Ohji S."/>
            <person name="Ichikawa N."/>
            <person name="Kimura A."/>
            <person name="Yamazoe A."/>
            <person name="Fujita N."/>
        </authorList>
    </citation>
    <scope>NUCLEOTIDE SEQUENCE [LARGE SCALE GENOMIC DNA]</scope>
    <source>
        <strain evidence="9 10">NBRC 15100</strain>
    </source>
</reference>
<dbReference type="PANTHER" id="PTHR33209">
    <property type="entry name" value="PROTEASE 4"/>
    <property type="match status" value="1"/>
</dbReference>
<evidence type="ECO:0000256" key="6">
    <source>
        <dbReference type="SAM" id="MobiDB-lite"/>
    </source>
</evidence>
<feature type="region of interest" description="Disordered" evidence="6">
    <location>
        <begin position="1"/>
        <end position="29"/>
    </location>
</feature>
<dbReference type="CDD" id="cd07018">
    <property type="entry name" value="S49_SppA_67K_type"/>
    <property type="match status" value="1"/>
</dbReference>
<dbReference type="PIRSF" id="PIRSF001217">
    <property type="entry name" value="Protease_4_SppA"/>
    <property type="match status" value="1"/>
</dbReference>
<organism evidence="9 10">
    <name type="scientific">Sphingomonas parapaucimobilis NBRC 15100</name>
    <dbReference type="NCBI Taxonomy" id="1219049"/>
    <lineage>
        <taxon>Bacteria</taxon>
        <taxon>Pseudomonadati</taxon>
        <taxon>Pseudomonadota</taxon>
        <taxon>Alphaproteobacteria</taxon>
        <taxon>Sphingomonadales</taxon>
        <taxon>Sphingomonadaceae</taxon>
        <taxon>Sphingomonas</taxon>
    </lineage>
</organism>
<evidence type="ECO:0000256" key="1">
    <source>
        <dbReference type="ARBA" id="ARBA00008683"/>
    </source>
</evidence>
<dbReference type="OrthoDB" id="9764363at2"/>
<sequence>MTDARADALPPASPLDQDFSRPGRKPGRRSGWRLVRGAWRLLVGIKDFLVLAAMLLFFGLIFAALNARPGTKAITDGALLLKLDGPIVEQPEAIAPLAMLSGRSVPHQYRLRDLVRAIDAAKDDGRVKLLVLDLDAFGGAYPATLQEVGDAIQRFRKGGKPVLAYATAYTDGAYRLAANASEIWVNPLGGTLFTGPGGNQLYYKGLIDKLGVTTHVYRVGKFKSFVEPYIRSDQSPDARAASQALYGTLFAQWREAVAKARPKAQIDAFLTQPDRAVLAANGSIADANLKAGLVDKLGDKLAFGKRVAEIAGAEADKPAGAFRTISYAAWVKANPLPTKGDAIGVLTIAGNIVDGEAGPGTAAGETVSKALLDGLAKKNLKALVVRVDSPGGSVLASEQIRQAILEAKRQKLPVIVSMGGLAASGGYWVSTPADLIFAEPGTITGSIGIFGIIPTFENTLAKIGVTTDGVKTTPLTGQPDVLGGTTPMLDTILQAGIENGYRQFLTRVAQSRHMTPEKVDTIAQGRVWDGGTARQIGLVDRFGNLSDAIAEAARRAKLDPAKVHAEYLEKKPGFAATLVEGFDSDDDSQQGGDVFAIAAAERRAVAARALGDVARLARGGSVQAKCLECGALGPVGTASDERLLDLLIARLGL</sequence>
<evidence type="ECO:0000256" key="4">
    <source>
        <dbReference type="ARBA" id="ARBA00022825"/>
    </source>
</evidence>
<feature type="active site" description="Nucleophile" evidence="5">
    <location>
        <position position="424"/>
    </location>
</feature>
<dbReference type="InterPro" id="IPR047217">
    <property type="entry name" value="S49_SppA_67K_type_N"/>
</dbReference>
<dbReference type="GO" id="GO:0006465">
    <property type="term" value="P:signal peptide processing"/>
    <property type="evidence" value="ECO:0007669"/>
    <property type="project" value="InterPro"/>
</dbReference>
<feature type="active site" description="Proton donor/acceptor" evidence="5">
    <location>
        <position position="223"/>
    </location>
</feature>
<protein>
    <submittedName>
        <fullName evidence="9">Protease IV</fullName>
    </submittedName>
</protein>
<dbReference type="CDD" id="cd07023">
    <property type="entry name" value="S49_Sppa_N_C"/>
    <property type="match status" value="1"/>
</dbReference>
<accession>A0A0A1W3V2</accession>
<dbReference type="Gene3D" id="3.90.226.10">
    <property type="entry name" value="2-enoyl-CoA Hydratase, Chain A, domain 1"/>
    <property type="match status" value="3"/>
</dbReference>
<keyword evidence="7" id="KW-1133">Transmembrane helix</keyword>
<gene>
    <name evidence="9" type="primary">sppA</name>
    <name evidence="9" type="ORF">SP5_018_00630</name>
</gene>
<dbReference type="GO" id="GO:0008236">
    <property type="term" value="F:serine-type peptidase activity"/>
    <property type="evidence" value="ECO:0007669"/>
    <property type="project" value="UniProtKB-KW"/>
</dbReference>
<evidence type="ECO:0000256" key="3">
    <source>
        <dbReference type="ARBA" id="ARBA00022801"/>
    </source>
</evidence>
<evidence type="ECO:0000256" key="7">
    <source>
        <dbReference type="SAM" id="Phobius"/>
    </source>
</evidence>
<dbReference type="Pfam" id="PF01343">
    <property type="entry name" value="Peptidase_S49"/>
    <property type="match status" value="2"/>
</dbReference>
<keyword evidence="10" id="KW-1185">Reference proteome</keyword>
<evidence type="ECO:0000313" key="10">
    <source>
        <dbReference type="Proteomes" id="UP000032305"/>
    </source>
</evidence>
<comment type="caution">
    <text evidence="9">The sequence shown here is derived from an EMBL/GenBank/DDBJ whole genome shotgun (WGS) entry which is preliminary data.</text>
</comment>
<dbReference type="SUPFAM" id="SSF52096">
    <property type="entry name" value="ClpP/crotonase"/>
    <property type="match status" value="2"/>
</dbReference>
<keyword evidence="7" id="KW-0812">Transmembrane</keyword>
<feature type="domain" description="Peptidase S49" evidence="8">
    <location>
        <begin position="155"/>
        <end position="302"/>
    </location>
</feature>
<dbReference type="AlphaFoldDB" id="A0A0A1W3V2"/>
<dbReference type="GO" id="GO:0016020">
    <property type="term" value="C:membrane"/>
    <property type="evidence" value="ECO:0007669"/>
    <property type="project" value="InterPro"/>
</dbReference>
<dbReference type="eggNOG" id="COG0616">
    <property type="taxonomic scope" value="Bacteria"/>
</dbReference>